<gene>
    <name evidence="2" type="ORF">FSZ17_02270</name>
</gene>
<keyword evidence="1" id="KW-0472">Membrane</keyword>
<evidence type="ECO:0000256" key="1">
    <source>
        <dbReference type="SAM" id="Phobius"/>
    </source>
</evidence>
<dbReference type="EMBL" id="CP042593">
    <property type="protein sequence ID" value="QED49975.1"/>
    <property type="molecule type" value="Genomic_DNA"/>
</dbReference>
<organism evidence="2 3">
    <name type="scientific">Cytobacillus dafuensis</name>
    <name type="common">Bacillus dafuensis</name>
    <dbReference type="NCBI Taxonomy" id="1742359"/>
    <lineage>
        <taxon>Bacteria</taxon>
        <taxon>Bacillati</taxon>
        <taxon>Bacillota</taxon>
        <taxon>Bacilli</taxon>
        <taxon>Bacillales</taxon>
        <taxon>Bacillaceae</taxon>
        <taxon>Cytobacillus</taxon>
    </lineage>
</organism>
<dbReference type="AlphaFoldDB" id="A0A5B8ZA16"/>
<keyword evidence="3" id="KW-1185">Reference proteome</keyword>
<feature type="transmembrane region" description="Helical" evidence="1">
    <location>
        <begin position="124"/>
        <end position="142"/>
    </location>
</feature>
<reference evidence="3" key="1">
    <citation type="submission" date="2019-08" db="EMBL/GenBank/DDBJ databases">
        <authorList>
            <person name="Zheng X."/>
        </authorList>
    </citation>
    <scope>NUCLEOTIDE SEQUENCE [LARGE SCALE GENOMIC DNA]</scope>
    <source>
        <strain evidence="3">FJAT-25496</strain>
    </source>
</reference>
<evidence type="ECO:0000313" key="2">
    <source>
        <dbReference type="EMBL" id="QED49975.1"/>
    </source>
</evidence>
<feature type="transmembrane region" description="Helical" evidence="1">
    <location>
        <begin position="54"/>
        <end position="74"/>
    </location>
</feature>
<evidence type="ECO:0000313" key="3">
    <source>
        <dbReference type="Proteomes" id="UP000321555"/>
    </source>
</evidence>
<name>A0A5B8ZA16_CYTDA</name>
<dbReference type="KEGG" id="bda:FSZ17_02270"/>
<sequence>MLFSWNLIGLGFVYRIFKKKHLLFDDRFSMTMCMAITMTSSFILALHIELLLPSSLKALFLIPIILGLLIGWKFGSLIKAPALLTSIYNGTMGGIMGTMLGAVLQNPALCNIPIESEAMIATNMYSLALFTTFLHTLVIHFIRYSFKV</sequence>
<keyword evidence="1" id="KW-1133">Transmembrane helix</keyword>
<dbReference type="Proteomes" id="UP000321555">
    <property type="component" value="Chromosome"/>
</dbReference>
<dbReference type="STRING" id="1742359.GCA_001439625_04295"/>
<feature type="transmembrane region" description="Helical" evidence="1">
    <location>
        <begin position="28"/>
        <end position="48"/>
    </location>
</feature>
<feature type="transmembrane region" description="Helical" evidence="1">
    <location>
        <begin position="86"/>
        <end position="104"/>
    </location>
</feature>
<keyword evidence="1" id="KW-0812">Transmembrane</keyword>
<dbReference type="OrthoDB" id="2721969at2"/>
<accession>A0A5B8ZA16</accession>
<proteinExistence type="predicted"/>
<protein>
    <submittedName>
        <fullName evidence="2">Uncharacterized protein</fullName>
    </submittedName>
</protein>